<evidence type="ECO:0000256" key="7">
    <source>
        <dbReference type="ARBA" id="ARBA00022490"/>
    </source>
</evidence>
<evidence type="ECO:0000259" key="17">
    <source>
        <dbReference type="PROSITE" id="PS50109"/>
    </source>
</evidence>
<dbReference type="Pfam" id="PF07730">
    <property type="entry name" value="HisKA_3"/>
    <property type="match status" value="1"/>
</dbReference>
<evidence type="ECO:0000256" key="11">
    <source>
        <dbReference type="ARBA" id="ARBA00023004"/>
    </source>
</evidence>
<keyword evidence="8" id="KW-0808">Transferase</keyword>
<dbReference type="PANTHER" id="PTHR24421">
    <property type="entry name" value="NITRATE/NITRITE SENSOR PROTEIN NARX-RELATED"/>
    <property type="match status" value="1"/>
</dbReference>
<dbReference type="SUPFAM" id="SSF48452">
    <property type="entry name" value="TPR-like"/>
    <property type="match status" value="1"/>
</dbReference>
<dbReference type="InterPro" id="IPR004358">
    <property type="entry name" value="Sig_transdc_His_kin-like_C"/>
</dbReference>
<dbReference type="EC" id="2.7.13.3" evidence="4"/>
<feature type="domain" description="Histidine kinase" evidence="17">
    <location>
        <begin position="520"/>
        <end position="607"/>
    </location>
</feature>
<dbReference type="InterPro" id="IPR005467">
    <property type="entry name" value="His_kinase_dom"/>
</dbReference>
<keyword evidence="16" id="KW-0812">Transmembrane</keyword>
<evidence type="ECO:0000313" key="18">
    <source>
        <dbReference type="EMBL" id="MBC6489768.1"/>
    </source>
</evidence>
<dbReference type="RefSeq" id="WP_187255121.1">
    <property type="nucleotide sequence ID" value="NZ_JBHULF010000006.1"/>
</dbReference>
<evidence type="ECO:0000256" key="16">
    <source>
        <dbReference type="SAM" id="Phobius"/>
    </source>
</evidence>
<keyword evidence="9" id="KW-0479">Metal-binding</keyword>
<evidence type="ECO:0000256" key="4">
    <source>
        <dbReference type="ARBA" id="ARBA00012438"/>
    </source>
</evidence>
<dbReference type="InterPro" id="IPR036890">
    <property type="entry name" value="HATPase_C_sf"/>
</dbReference>
<evidence type="ECO:0000256" key="3">
    <source>
        <dbReference type="ARBA" id="ARBA00004496"/>
    </source>
</evidence>
<evidence type="ECO:0000256" key="12">
    <source>
        <dbReference type="ARBA" id="ARBA00023012"/>
    </source>
</evidence>
<evidence type="ECO:0000256" key="6">
    <source>
        <dbReference type="ARBA" id="ARBA00022485"/>
    </source>
</evidence>
<dbReference type="Gene3D" id="1.20.5.1930">
    <property type="match status" value="1"/>
</dbReference>
<dbReference type="InterPro" id="IPR003594">
    <property type="entry name" value="HATPase_dom"/>
</dbReference>
<evidence type="ECO:0000256" key="2">
    <source>
        <dbReference type="ARBA" id="ARBA00001966"/>
    </source>
</evidence>
<evidence type="ECO:0000256" key="1">
    <source>
        <dbReference type="ARBA" id="ARBA00000085"/>
    </source>
</evidence>
<reference evidence="18 19" key="1">
    <citation type="submission" date="2016-07" db="EMBL/GenBank/DDBJ databases">
        <title>Genome analysis of Flavihumibacter stibioxidans YS-17.</title>
        <authorList>
            <person name="Shi K."/>
            <person name="Han Y."/>
            <person name="Wang G."/>
        </authorList>
    </citation>
    <scope>NUCLEOTIDE SEQUENCE [LARGE SCALE GENOMIC DNA]</scope>
    <source>
        <strain evidence="18 19">YS-17</strain>
    </source>
</reference>
<dbReference type="CDD" id="cd16917">
    <property type="entry name" value="HATPase_UhpB-NarQ-NarX-like"/>
    <property type="match status" value="1"/>
</dbReference>
<evidence type="ECO:0000256" key="9">
    <source>
        <dbReference type="ARBA" id="ARBA00022723"/>
    </source>
</evidence>
<dbReference type="EMBL" id="MBUA01000001">
    <property type="protein sequence ID" value="MBC6489768.1"/>
    <property type="molecule type" value="Genomic_DNA"/>
</dbReference>
<dbReference type="Proteomes" id="UP000765802">
    <property type="component" value="Unassembled WGS sequence"/>
</dbReference>
<keyword evidence="7" id="KW-0963">Cytoplasm</keyword>
<keyword evidence="10" id="KW-0418">Kinase</keyword>
<comment type="catalytic activity">
    <reaction evidence="1">
        <text>ATP + protein L-histidine = ADP + protein N-phospho-L-histidine.</text>
        <dbReference type="EC" id="2.7.13.3"/>
    </reaction>
</comment>
<dbReference type="SUPFAM" id="SSF55874">
    <property type="entry name" value="ATPase domain of HSP90 chaperone/DNA topoisomerase II/histidine kinase"/>
    <property type="match status" value="1"/>
</dbReference>
<comment type="caution">
    <text evidence="18">The sequence shown here is derived from an EMBL/GenBank/DDBJ whole genome shotgun (WGS) entry which is preliminary data.</text>
</comment>
<keyword evidence="19" id="KW-1185">Reference proteome</keyword>
<accession>A0ABR7M419</accession>
<protein>
    <recommendedName>
        <fullName evidence="5">Oxygen sensor histidine kinase NreB</fullName>
        <ecNumber evidence="4">2.7.13.3</ecNumber>
    </recommendedName>
    <alternativeName>
        <fullName evidence="15">Nitrogen regulation protein B</fullName>
    </alternativeName>
</protein>
<comment type="cofactor">
    <cofactor evidence="2">
        <name>[4Fe-4S] cluster</name>
        <dbReference type="ChEBI" id="CHEBI:49883"/>
    </cofactor>
</comment>
<dbReference type="SMART" id="SM00387">
    <property type="entry name" value="HATPase_c"/>
    <property type="match status" value="1"/>
</dbReference>
<keyword evidence="6" id="KW-0004">4Fe-4S</keyword>
<dbReference type="Pfam" id="PF02518">
    <property type="entry name" value="HATPase_c"/>
    <property type="match status" value="1"/>
</dbReference>
<keyword evidence="16" id="KW-1133">Transmembrane helix</keyword>
<keyword evidence="11" id="KW-0408">Iron</keyword>
<keyword evidence="16" id="KW-0472">Membrane</keyword>
<dbReference type="Gene3D" id="1.25.40.10">
    <property type="entry name" value="Tetratricopeptide repeat domain"/>
    <property type="match status" value="2"/>
</dbReference>
<evidence type="ECO:0000256" key="15">
    <source>
        <dbReference type="ARBA" id="ARBA00030800"/>
    </source>
</evidence>
<keyword evidence="12" id="KW-0902">Two-component regulatory system</keyword>
<dbReference type="PRINTS" id="PR00344">
    <property type="entry name" value="BCTRLSENSOR"/>
</dbReference>
<evidence type="ECO:0000256" key="14">
    <source>
        <dbReference type="ARBA" id="ARBA00024827"/>
    </source>
</evidence>
<comment type="subcellular location">
    <subcellularLocation>
        <location evidence="3">Cytoplasm</location>
    </subcellularLocation>
</comment>
<dbReference type="InterPro" id="IPR011990">
    <property type="entry name" value="TPR-like_helical_dom_sf"/>
</dbReference>
<name>A0ABR7M419_9BACT</name>
<evidence type="ECO:0000256" key="8">
    <source>
        <dbReference type="ARBA" id="ARBA00022679"/>
    </source>
</evidence>
<organism evidence="18 19">
    <name type="scientific">Flavihumibacter stibioxidans</name>
    <dbReference type="NCBI Taxonomy" id="1834163"/>
    <lineage>
        <taxon>Bacteria</taxon>
        <taxon>Pseudomonadati</taxon>
        <taxon>Bacteroidota</taxon>
        <taxon>Chitinophagia</taxon>
        <taxon>Chitinophagales</taxon>
        <taxon>Chitinophagaceae</taxon>
        <taxon>Flavihumibacter</taxon>
    </lineage>
</organism>
<evidence type="ECO:0000313" key="19">
    <source>
        <dbReference type="Proteomes" id="UP000765802"/>
    </source>
</evidence>
<evidence type="ECO:0000256" key="5">
    <source>
        <dbReference type="ARBA" id="ARBA00017322"/>
    </source>
</evidence>
<feature type="transmembrane region" description="Helical" evidence="16">
    <location>
        <begin position="357"/>
        <end position="380"/>
    </location>
</feature>
<keyword evidence="13" id="KW-0411">Iron-sulfur</keyword>
<comment type="function">
    <text evidence="14">Member of the two-component regulatory system NreB/NreC involved in the control of dissimilatory nitrate/nitrite reduction in response to oxygen. NreB functions as a direct oxygen sensor histidine kinase which is autophosphorylated, in the absence of oxygen, probably at the conserved histidine residue, and transfers its phosphate group probably to a conserved aspartate residue of NreC. NreB/NreC activates the expression of the nitrate (narGHJI) and nitrite (nir) reductase operons, as well as the putative nitrate transporter gene narT.</text>
</comment>
<dbReference type="PROSITE" id="PS50109">
    <property type="entry name" value="HIS_KIN"/>
    <property type="match status" value="1"/>
</dbReference>
<dbReference type="InterPro" id="IPR011712">
    <property type="entry name" value="Sig_transdc_His_kin_sub3_dim/P"/>
</dbReference>
<dbReference type="InterPro" id="IPR050482">
    <property type="entry name" value="Sensor_HK_TwoCompSys"/>
</dbReference>
<sequence>MAVSLAALFSLNSLVGYAGMKDSLAAKERYRYEVDAARQQEHFHELMPLLMDYGLLIIHDDNSGSKKLFRELRAVSIGQRDIKWQARADLQLGYLFSLEGTSDSCLFYLFEAIDLGEKIPHDSLVSAACQLVGGYYKQRRKLAEAHHYLDKGIIHARKTGDEGLLVHAIGNKALAYTWENKPDEAIALHQQILPYLENRRDSTSLMKVYMSLAGAYSIKKDKVRSQQYLRLLEEGLARYHFSTGQLTEFRMIAGFLHWELGDLQKAERILQQVISGAREMDAKFMLQRIYDTLRVLEESRNNFKKALAYSQMANLYRDSIAGEKAIRHLKELEVQFQTAQKDKELAEQRHQIKQQNFYFWISLVLLVLLTVVSFLLVGYFRQKQQLMQQQLINLKNGNDLRILEATVKGEEKERGRIAKDLHDGLAGMLAAVKMHFEALQFDHPDLKESEDFKQVHSLLENAAGEVRKTAHNLMPEMLTEFGLAEALKKYCRNISNRRFHVHFFSMGEQVRFSSHFELSVYRVVQELLHNVVKHAKATSVMLQISFEPDRLTVTVEDNGIGIGASSGGDGLGLENLKNRVASLDGIITWDRNDRNETSVFIEFNLTANK</sequence>
<proteinExistence type="predicted"/>
<gene>
    <name evidence="18" type="ORF">BC349_02230</name>
</gene>
<evidence type="ECO:0000256" key="13">
    <source>
        <dbReference type="ARBA" id="ARBA00023014"/>
    </source>
</evidence>
<evidence type="ECO:0000256" key="10">
    <source>
        <dbReference type="ARBA" id="ARBA00022777"/>
    </source>
</evidence>
<dbReference type="Gene3D" id="3.30.565.10">
    <property type="entry name" value="Histidine kinase-like ATPase, C-terminal domain"/>
    <property type="match status" value="1"/>
</dbReference>